<dbReference type="InterPro" id="IPR040483">
    <property type="entry name" value="PatG_dom"/>
</dbReference>
<dbReference type="InterPro" id="IPR050131">
    <property type="entry name" value="Peptidase_S8_subtilisin-like"/>
</dbReference>
<dbReference type="PROSITE" id="PS51892">
    <property type="entry name" value="SUBTILASE"/>
    <property type="match status" value="1"/>
</dbReference>
<keyword evidence="3 5" id="KW-0378">Hydrolase</keyword>
<keyword evidence="2 5" id="KW-0645">Protease</keyword>
<feature type="domain" description="PatG C-terminal" evidence="9">
    <location>
        <begin position="549"/>
        <end position="658"/>
    </location>
</feature>
<dbReference type="InterPro" id="IPR000209">
    <property type="entry name" value="Peptidase_S8/S53_dom"/>
</dbReference>
<organism evidence="10 11">
    <name type="scientific">Hoeflea phototrophica (strain DSM 17068 / NCIMB 14078 / DFL-43)</name>
    <dbReference type="NCBI Taxonomy" id="411684"/>
    <lineage>
        <taxon>Bacteria</taxon>
        <taxon>Pseudomonadati</taxon>
        <taxon>Pseudomonadota</taxon>
        <taxon>Alphaproteobacteria</taxon>
        <taxon>Hyphomicrobiales</taxon>
        <taxon>Rhizobiaceae</taxon>
        <taxon>Hoeflea</taxon>
    </lineage>
</organism>
<evidence type="ECO:0000256" key="2">
    <source>
        <dbReference type="ARBA" id="ARBA00022670"/>
    </source>
</evidence>
<evidence type="ECO:0000259" key="7">
    <source>
        <dbReference type="Pfam" id="PF00082"/>
    </source>
</evidence>
<dbReference type="EMBL" id="ABIA03000004">
    <property type="protein sequence ID" value="EDQ34136.1"/>
    <property type="molecule type" value="Genomic_DNA"/>
</dbReference>
<dbReference type="SUPFAM" id="SSF52743">
    <property type="entry name" value="Subtilisin-like"/>
    <property type="match status" value="1"/>
</dbReference>
<protein>
    <submittedName>
        <fullName evidence="10">Cyanobactin maturation protease, PatA/PatG family</fullName>
    </submittedName>
</protein>
<dbReference type="PANTHER" id="PTHR43806">
    <property type="entry name" value="PEPTIDASE S8"/>
    <property type="match status" value="1"/>
</dbReference>
<feature type="active site" description="Charge relay system" evidence="5">
    <location>
        <position position="204"/>
    </location>
</feature>
<feature type="domain" description="Peptidase S8/S53" evidence="7">
    <location>
        <begin position="35"/>
        <end position="242"/>
    </location>
</feature>
<evidence type="ECO:0000259" key="9">
    <source>
        <dbReference type="Pfam" id="PF18065"/>
    </source>
</evidence>
<dbReference type="RefSeq" id="WP_007198582.1">
    <property type="nucleotide sequence ID" value="NZ_CM002917.1"/>
</dbReference>
<dbReference type="Gene3D" id="3.40.50.200">
    <property type="entry name" value="Peptidase S8/S53 domain"/>
    <property type="match status" value="1"/>
</dbReference>
<feature type="domain" description="PatG" evidence="8">
    <location>
        <begin position="404"/>
        <end position="492"/>
    </location>
</feature>
<dbReference type="GO" id="GO:0006508">
    <property type="term" value="P:proteolysis"/>
    <property type="evidence" value="ECO:0007669"/>
    <property type="project" value="UniProtKB-KW"/>
</dbReference>
<comment type="caution">
    <text evidence="10">The sequence shown here is derived from an EMBL/GenBank/DDBJ whole genome shotgun (WGS) entry which is preliminary data.</text>
</comment>
<dbReference type="NCBIfam" id="TIGR03895">
    <property type="entry name" value="protease_PatA"/>
    <property type="match status" value="1"/>
</dbReference>
<evidence type="ECO:0000259" key="8">
    <source>
        <dbReference type="Pfam" id="PF18047"/>
    </source>
</evidence>
<dbReference type="GO" id="GO:0004252">
    <property type="term" value="F:serine-type endopeptidase activity"/>
    <property type="evidence" value="ECO:0007669"/>
    <property type="project" value="UniProtKB-UniRule"/>
</dbReference>
<dbReference type="InterPro" id="IPR023830">
    <property type="entry name" value="Peptidase_S8A_PatG"/>
</dbReference>
<evidence type="ECO:0000313" key="10">
    <source>
        <dbReference type="EMBL" id="EDQ34136.1"/>
    </source>
</evidence>
<evidence type="ECO:0000256" key="3">
    <source>
        <dbReference type="ARBA" id="ARBA00022801"/>
    </source>
</evidence>
<reference evidence="10 11" key="1">
    <citation type="submission" date="2007-10" db="EMBL/GenBank/DDBJ databases">
        <authorList>
            <person name="Wagner-Dobler I."/>
            <person name="Ferriera S."/>
            <person name="Johnson J."/>
            <person name="Kravitz S."/>
            <person name="Beeson K."/>
            <person name="Sutton G."/>
            <person name="Rogers Y.-H."/>
            <person name="Friedman R."/>
            <person name="Frazier M."/>
            <person name="Venter J.C."/>
        </authorList>
    </citation>
    <scope>NUCLEOTIDE SEQUENCE [LARGE SCALE GENOMIC DNA]</scope>
    <source>
        <strain evidence="10 11">DFL-43</strain>
    </source>
</reference>
<evidence type="ECO:0000256" key="4">
    <source>
        <dbReference type="ARBA" id="ARBA00022825"/>
    </source>
</evidence>
<dbReference type="STRING" id="411684.HPDFL43_14102"/>
<dbReference type="InterPro" id="IPR040636">
    <property type="entry name" value="PatG_C"/>
</dbReference>
<dbReference type="InterPro" id="IPR036852">
    <property type="entry name" value="Peptidase_S8/S53_dom_sf"/>
</dbReference>
<feature type="active site" description="Charge relay system" evidence="5">
    <location>
        <position position="40"/>
    </location>
</feature>
<evidence type="ECO:0000256" key="5">
    <source>
        <dbReference type="PROSITE-ProRule" id="PRU01240"/>
    </source>
</evidence>
<dbReference type="OrthoDB" id="9816306at2"/>
<feature type="active site" description="Charge relay system" evidence="5">
    <location>
        <position position="8"/>
    </location>
</feature>
<evidence type="ECO:0000256" key="1">
    <source>
        <dbReference type="ARBA" id="ARBA00011073"/>
    </source>
</evidence>
<accession>A9D255</accession>
<sequence length="665" mass="69942">MACIAIIDGIVDAECNALSGVAVSVERAMIPDGFDKPDSHATEIASLIFGNGANGSPEHNPLTCLSLPIFFHSGTGSTAAMASQMDLARALTIAAERDAAIVNISAGQKAASSEAGRHLQDAVNLCLSKRILIIAAAGNDGCACLHVPAAINGVLAVGAMDLDGRPFEKSNFGAAYKANGILAPGVELQVTGTGNEALTRSGTSYATAVVTQVAGQLLAQAQRTGVAMDPIDIMSVILDSADACVPEQDEDCSRILAGRLNIAAAFQLFEERAFARTPPLPVQPSHLTQPKPLEGIHMSDVHPTAQASPIAAQPAPAPQPAPVMPQAAASATDMMQPAADIGQSACSCQDKKEEVTASTSVSATVPPAASPALPVAQSASNPHSPTLSQLSCGCGGESAPAIAYALGALWFDYGTEARYDAIVQQMGSAVAANTPAQLLDFLSDNPEFAGGVTFVLMQDQIPIYAIQPAGPFAVEIYQALIDSIKGALDDDSGMHRVGIPGLIKGTTRLMNGMILPMLYPDKRGMAEWKTQELVAQVREFAENSAGDAPADDKIFNFLVRVYDELRNLGAAPQERAINFAATNAFQAARAFSQAAQKELELYTIKVNKSPICRPDSDCWDVQLQMFDPENERRAGRIYRFTVDVSETLPVTIGPMRQWSAPLTQM</sequence>
<evidence type="ECO:0000313" key="11">
    <source>
        <dbReference type="Proteomes" id="UP000004291"/>
    </source>
</evidence>
<reference evidence="10 11" key="2">
    <citation type="submission" date="2012-06" db="EMBL/GenBank/DDBJ databases">
        <authorList>
            <person name="Fiebig A."/>
        </authorList>
    </citation>
    <scope>NUCLEOTIDE SEQUENCE [LARGE SCALE GENOMIC DNA]</scope>
    <source>
        <strain evidence="10 11">DFL-43</strain>
    </source>
</reference>
<gene>
    <name evidence="10" type="ORF">HPDFL43_14102</name>
</gene>
<dbReference type="PANTHER" id="PTHR43806:SF11">
    <property type="entry name" value="CEREVISIN-RELATED"/>
    <property type="match status" value="1"/>
</dbReference>
<keyword evidence="4 5" id="KW-0720">Serine protease</keyword>
<name>A9D255_HOEPD</name>
<dbReference type="eggNOG" id="COG1404">
    <property type="taxonomic scope" value="Bacteria"/>
</dbReference>
<proteinExistence type="inferred from homology"/>
<comment type="similarity">
    <text evidence="1 5">Belongs to the peptidase S8 family.</text>
</comment>
<dbReference type="Proteomes" id="UP000004291">
    <property type="component" value="Chromosome"/>
</dbReference>
<feature type="region of interest" description="Disordered" evidence="6">
    <location>
        <begin position="307"/>
        <end position="334"/>
    </location>
</feature>
<dbReference type="Pfam" id="PF18065">
    <property type="entry name" value="PatG_C"/>
    <property type="match status" value="1"/>
</dbReference>
<dbReference type="HOGENOM" id="CLU_011630_0_0_5"/>
<dbReference type="Pfam" id="PF18047">
    <property type="entry name" value="PatG_D"/>
    <property type="match status" value="1"/>
</dbReference>
<evidence type="ECO:0000256" key="6">
    <source>
        <dbReference type="SAM" id="MobiDB-lite"/>
    </source>
</evidence>
<keyword evidence="11" id="KW-1185">Reference proteome</keyword>
<dbReference type="AlphaFoldDB" id="A9D255"/>
<dbReference type="Pfam" id="PF00082">
    <property type="entry name" value="Peptidase_S8"/>
    <property type="match status" value="1"/>
</dbReference>